<reference evidence="1" key="1">
    <citation type="submission" date="2019-07" db="EMBL/GenBank/DDBJ databases">
        <title>KPC-2 carbapenem resistent Enterobacterales isolates from Germany.</title>
        <authorList>
            <person name="Yao Y."/>
            <person name="Falgenhauer L."/>
            <person name="Imirzalioglu C."/>
            <person name="Chakraborty T."/>
        </authorList>
    </citation>
    <scope>NUCLEOTIDE SEQUENCE</scope>
    <source>
        <strain evidence="1">CA13304</strain>
    </source>
</reference>
<dbReference type="Proteomes" id="UP000656723">
    <property type="component" value="Unassembled WGS sequence"/>
</dbReference>
<comment type="caution">
    <text evidence="1">The sequence shown here is derived from an EMBL/GenBank/DDBJ whole genome shotgun (WGS) entry which is preliminary data.</text>
</comment>
<gene>
    <name evidence="1" type="ORF">FOT72_09135</name>
</gene>
<proteinExistence type="predicted"/>
<evidence type="ECO:0000313" key="2">
    <source>
        <dbReference type="Proteomes" id="UP000656723"/>
    </source>
</evidence>
<organism evidence="1 2">
    <name type="scientific">Citrobacter amalonaticus</name>
    <dbReference type="NCBI Taxonomy" id="35703"/>
    <lineage>
        <taxon>Bacteria</taxon>
        <taxon>Pseudomonadati</taxon>
        <taxon>Pseudomonadota</taxon>
        <taxon>Gammaproteobacteria</taxon>
        <taxon>Enterobacterales</taxon>
        <taxon>Enterobacteriaceae</taxon>
        <taxon>Citrobacter</taxon>
    </lineage>
</organism>
<protein>
    <submittedName>
        <fullName evidence="1">Uncharacterized protein</fullName>
    </submittedName>
</protein>
<dbReference type="EMBL" id="VKME01000008">
    <property type="protein sequence ID" value="MBE0128170.1"/>
    <property type="molecule type" value="Genomic_DNA"/>
</dbReference>
<dbReference type="RefSeq" id="WP_192478263.1">
    <property type="nucleotide sequence ID" value="NZ_VKME01000008.1"/>
</dbReference>
<dbReference type="AlphaFoldDB" id="A0A8I0MJV1"/>
<name>A0A8I0MJV1_CITAM</name>
<evidence type="ECO:0000313" key="1">
    <source>
        <dbReference type="EMBL" id="MBE0128170.1"/>
    </source>
</evidence>
<accession>A0A8I0MJV1</accession>
<sequence length="262" mass="29129">MDFKALYECLSGSDGKNGGTQNTKEASTMTLPTQPGFKGFIFGLRAEEQNKTFILSVEAISSMDATEKFIQAINTIKNNEFVIEHGCGIAGNHFRFYIHNDSLQQETTGKANGLTAGARLDASHEIRLQTTELIDQQLRGVIDAITARASWYKLVENNGGEALADYLTWALHDAMKRSSRKQVSYGTGIIGIPLPGSEHEQRAESYAEICRVITGQINDNRDLNRASKFWHDYLNRPDCDRAMLVDALMHVLSCTYADQKDA</sequence>